<proteinExistence type="predicted"/>
<sequence length="326" mass="35812">MPSTESLKKRKRSDIRRLFAMALAERMRSKNMGDLLDDELLYSVGKRTNVDVLVNLLTESGRQDAETTLASVPSKETGTAKAGEMKDAVNRARGERKNCFVDGRVSMKVHRYNKSQQDGTITLIGATTENSSFEVINALLSRCHVLHSHESIEESFDVQCVVLLLVVQSLTQTQEKSNGDASSVGKDSKEASIKADDEAIDYLAKQCAGDVRCVAVMKKNATLYWSARMLEGGENPLYVTRRLVRIASEDVSLAAPDLLPMAVLAYQAGHFVGMPECDVVLAHVATMLARAPKSVKVYAAYKRAKQTIDEWDKGALPDVPFISVTP</sequence>
<organism evidence="3 4">
    <name type="scientific">Peronospora destructor</name>
    <dbReference type="NCBI Taxonomy" id="86335"/>
    <lineage>
        <taxon>Eukaryota</taxon>
        <taxon>Sar</taxon>
        <taxon>Stramenopiles</taxon>
        <taxon>Oomycota</taxon>
        <taxon>Peronosporomycetes</taxon>
        <taxon>Peronosporales</taxon>
        <taxon>Peronosporaceae</taxon>
        <taxon>Peronospora</taxon>
    </lineage>
</organism>
<dbReference type="Gene3D" id="3.40.50.300">
    <property type="entry name" value="P-loop containing nucleotide triphosphate hydrolases"/>
    <property type="match status" value="1"/>
</dbReference>
<dbReference type="AlphaFoldDB" id="A0AAV0T0Q0"/>
<dbReference type="GO" id="GO:0008047">
    <property type="term" value="F:enzyme activator activity"/>
    <property type="evidence" value="ECO:0007669"/>
    <property type="project" value="TreeGrafter"/>
</dbReference>
<keyword evidence="4" id="KW-1185">Reference proteome</keyword>
<dbReference type="InterPro" id="IPR021886">
    <property type="entry name" value="MgsA_C"/>
</dbReference>
<evidence type="ECO:0000313" key="4">
    <source>
        <dbReference type="Proteomes" id="UP001162029"/>
    </source>
</evidence>
<dbReference type="Proteomes" id="UP001162029">
    <property type="component" value="Unassembled WGS sequence"/>
</dbReference>
<evidence type="ECO:0000313" key="3">
    <source>
        <dbReference type="EMBL" id="CAI5712235.1"/>
    </source>
</evidence>
<dbReference type="GO" id="GO:0017116">
    <property type="term" value="F:single-stranded DNA helicase activity"/>
    <property type="evidence" value="ECO:0007669"/>
    <property type="project" value="TreeGrafter"/>
</dbReference>
<dbReference type="GO" id="GO:0000731">
    <property type="term" value="P:DNA synthesis involved in DNA repair"/>
    <property type="evidence" value="ECO:0007669"/>
    <property type="project" value="TreeGrafter"/>
</dbReference>
<evidence type="ECO:0000259" key="2">
    <source>
        <dbReference type="Pfam" id="PF12002"/>
    </source>
</evidence>
<comment type="caution">
    <text evidence="3">The sequence shown here is derived from an EMBL/GenBank/DDBJ whole genome shotgun (WGS) entry which is preliminary data.</text>
</comment>
<feature type="region of interest" description="Disordered" evidence="1">
    <location>
        <begin position="65"/>
        <end position="86"/>
    </location>
</feature>
<accession>A0AAV0T0Q0</accession>
<dbReference type="Pfam" id="PF12002">
    <property type="entry name" value="MgsA_C"/>
    <property type="match status" value="1"/>
</dbReference>
<feature type="compositionally biased region" description="Polar residues" evidence="1">
    <location>
        <begin position="66"/>
        <end position="77"/>
    </location>
</feature>
<name>A0AAV0T0Q0_9STRA</name>
<protein>
    <recommendedName>
        <fullName evidence="2">MgsA AAA+ ATPase C-terminal domain-containing protein</fullName>
    </recommendedName>
</protein>
<dbReference type="EMBL" id="CANTFM010000121">
    <property type="protein sequence ID" value="CAI5712235.1"/>
    <property type="molecule type" value="Genomic_DNA"/>
</dbReference>
<dbReference type="SUPFAM" id="SSF52540">
    <property type="entry name" value="P-loop containing nucleoside triphosphate hydrolases"/>
    <property type="match status" value="1"/>
</dbReference>
<dbReference type="Gene3D" id="1.20.272.10">
    <property type="match status" value="1"/>
</dbReference>
<dbReference type="InterPro" id="IPR027417">
    <property type="entry name" value="P-loop_NTPase"/>
</dbReference>
<dbReference type="PANTHER" id="PTHR13779">
    <property type="entry name" value="WERNER HELICASE-INTERACTING PROTEIN 1 FAMILY MEMBER"/>
    <property type="match status" value="1"/>
</dbReference>
<reference evidence="3" key="1">
    <citation type="submission" date="2022-12" db="EMBL/GenBank/DDBJ databases">
        <authorList>
            <person name="Webb A."/>
        </authorList>
    </citation>
    <scope>NUCLEOTIDE SEQUENCE</scope>
    <source>
        <strain evidence="3">Pd1</strain>
    </source>
</reference>
<dbReference type="PANTHER" id="PTHR13779:SF7">
    <property type="entry name" value="ATPASE WRNIP1"/>
    <property type="match status" value="1"/>
</dbReference>
<dbReference type="InterPro" id="IPR051314">
    <property type="entry name" value="AAA_ATPase_RarA/MGS1/WRNIP1"/>
</dbReference>
<evidence type="ECO:0000256" key="1">
    <source>
        <dbReference type="SAM" id="MobiDB-lite"/>
    </source>
</evidence>
<feature type="domain" description="MgsA AAA+ ATPase C-terminal" evidence="2">
    <location>
        <begin position="219"/>
        <end position="317"/>
    </location>
</feature>
<dbReference type="GO" id="GO:0003677">
    <property type="term" value="F:DNA binding"/>
    <property type="evidence" value="ECO:0007669"/>
    <property type="project" value="InterPro"/>
</dbReference>
<dbReference type="GO" id="GO:0005634">
    <property type="term" value="C:nucleus"/>
    <property type="evidence" value="ECO:0007669"/>
    <property type="project" value="TreeGrafter"/>
</dbReference>
<dbReference type="GO" id="GO:0006261">
    <property type="term" value="P:DNA-templated DNA replication"/>
    <property type="evidence" value="ECO:0007669"/>
    <property type="project" value="TreeGrafter"/>
</dbReference>
<dbReference type="InterPro" id="IPR008921">
    <property type="entry name" value="DNA_pol3_clamp-load_cplx_C"/>
</dbReference>
<dbReference type="SUPFAM" id="SSF48019">
    <property type="entry name" value="post-AAA+ oligomerization domain-like"/>
    <property type="match status" value="1"/>
</dbReference>
<gene>
    <name evidence="3" type="ORF">PDE001_LOCUS758</name>
</gene>